<dbReference type="InterPro" id="IPR050278">
    <property type="entry name" value="Serine_Prot_S9B/DPPIV"/>
</dbReference>
<protein>
    <recommendedName>
        <fullName evidence="19">Dipeptidyl aminopeptidase</fullName>
    </recommendedName>
</protein>
<dbReference type="SUPFAM" id="SSF82171">
    <property type="entry name" value="DPP6 N-terminal domain-like"/>
    <property type="match status" value="1"/>
</dbReference>
<evidence type="ECO:0000256" key="2">
    <source>
        <dbReference type="ARBA" id="ARBA00006150"/>
    </source>
</evidence>
<dbReference type="STRING" id="946122.A0A0C2SPX8"/>
<dbReference type="Pfam" id="PF00930">
    <property type="entry name" value="DPPIV_N"/>
    <property type="match status" value="1"/>
</dbReference>
<keyword evidence="9" id="KW-0735">Signal-anchor</keyword>
<dbReference type="GO" id="GO:0006508">
    <property type="term" value="P:proteolysis"/>
    <property type="evidence" value="ECO:0007669"/>
    <property type="project" value="UniProtKB-KW"/>
</dbReference>
<dbReference type="Proteomes" id="UP000054549">
    <property type="component" value="Unassembled WGS sequence"/>
</dbReference>
<evidence type="ECO:0000256" key="8">
    <source>
        <dbReference type="ARBA" id="ARBA00022825"/>
    </source>
</evidence>
<feature type="region of interest" description="Disordered" evidence="13">
    <location>
        <begin position="1"/>
        <end position="86"/>
    </location>
</feature>
<dbReference type="EMBL" id="KN818453">
    <property type="protein sequence ID" value="KIL56034.1"/>
    <property type="molecule type" value="Genomic_DNA"/>
</dbReference>
<sequence>MHLGSYERLLEDNEDDIKETHNPGPSHLGSNLFETRPPTYYGEGSFDAPSSEDESLIEDKQVLPRSPGRAEYGDDVGTRRLSSPTSKKRPASLRALVYSLIALVAAAGIIGFIAATTYSQTKYLNLGTQRITMDHIFNGTFGAESHGLEWVPEAGDGVFSIIQDEYITLVDLKTSTRSNLVSTNDIKDEHGRKLVWTQWKLSADMKHLLLKSDIRKQWRWSSFGNYYIHDIDNKRTHPLIPPTDPPTTSYATWSPTGKSIAYVTNNDLYVLPVPVALTDPIRITTSGNASLFHGVPDWVYEEEIFSSDYALWWSPDSSKLAFLAFDETLVDEYVFPVYNPTDDNNAVIPYTKNVVMKYPKPGYSNPLASVHVFDVKRFLANSFGDGDSGSSGFPAPESTLTLDWEDRQQQENSIILEVAWIDGSTLIVKEVNRNADDGNVVLFDLDAKDEDSRSFGNVVRKLGQDGEEGDDGWIDNKQTIHPLPSGLTGGHNGYLDVVPNPDGYNHIALFSPASSDTPRFLTSGKWEVSSGIKAIDRTKGLVYFEAAWPTTTERHVYSVPLPSISSSDAVGPTALTDVKKPSYYSSSFSPQAGFYLLSYRGPNTPWQKVFQIGNNSFEYVLTTNERLANITRQFEAPTVVHSTIKSDGYASHDGGMGPELNVKELRPPKMDDTGRTKYAVLFRVYGGPQSQLVDRTFSRDWHDYLVCGLQYIVVVVDGRGTGFKGRKLRNPVKGNLGYWETVDQINAAKIWAGKNYVDTKRIGIWGWSYGGFMSSKVVEADAGIHSLAIAVAPVTSWLLYDSIYTERYMNLPALNPDGYVNASISNVTGFQHADYLLLHGSGDDNVHFANSAHLLDMFTKGSVRRFRFRMFTDSDHSIRRRGAQRELYEYMSRYVIEKWGRGGRRPRW</sequence>
<evidence type="ECO:0000259" key="15">
    <source>
        <dbReference type="Pfam" id="PF00326"/>
    </source>
</evidence>
<evidence type="ECO:0008006" key="19">
    <source>
        <dbReference type="Google" id="ProtNLM"/>
    </source>
</evidence>
<keyword evidence="5" id="KW-0645">Protease</keyword>
<dbReference type="InParanoid" id="A0A0C2SPX8"/>
<dbReference type="MEROPS" id="S09.006"/>
<dbReference type="FunFam" id="3.40.50.1820:FF:000003">
    <property type="entry name" value="Dipeptidyl peptidase 4"/>
    <property type="match status" value="1"/>
</dbReference>
<keyword evidence="10 14" id="KW-1133">Transmembrane helix</keyword>
<dbReference type="Gene3D" id="3.40.50.1820">
    <property type="entry name" value="alpha/beta hydrolase"/>
    <property type="match status" value="1"/>
</dbReference>
<dbReference type="GO" id="GO:0005774">
    <property type="term" value="C:vacuolar membrane"/>
    <property type="evidence" value="ECO:0007669"/>
    <property type="project" value="UniProtKB-SubCell"/>
</dbReference>
<evidence type="ECO:0000256" key="1">
    <source>
        <dbReference type="ARBA" id="ARBA00004576"/>
    </source>
</evidence>
<dbReference type="FunCoup" id="A0A0C2SPX8">
    <property type="interactions" value="118"/>
</dbReference>
<evidence type="ECO:0000256" key="4">
    <source>
        <dbReference type="ARBA" id="ARBA00022554"/>
    </source>
</evidence>
<dbReference type="GO" id="GO:0004252">
    <property type="term" value="F:serine-type endopeptidase activity"/>
    <property type="evidence" value="ECO:0007669"/>
    <property type="project" value="InterPro"/>
</dbReference>
<dbReference type="Gene3D" id="2.140.10.30">
    <property type="entry name" value="Dipeptidylpeptidase IV, N-terminal domain"/>
    <property type="match status" value="1"/>
</dbReference>
<keyword evidence="3" id="KW-0031">Aminopeptidase</keyword>
<dbReference type="InterPro" id="IPR029058">
    <property type="entry name" value="AB_hydrolase_fold"/>
</dbReference>
<accession>A0A0C2SPX8</accession>
<evidence type="ECO:0000313" key="18">
    <source>
        <dbReference type="Proteomes" id="UP000054549"/>
    </source>
</evidence>
<evidence type="ECO:0000256" key="6">
    <source>
        <dbReference type="ARBA" id="ARBA00022692"/>
    </source>
</evidence>
<dbReference type="InterPro" id="IPR001375">
    <property type="entry name" value="Peptidase_S9_cat"/>
</dbReference>
<proteinExistence type="inferred from homology"/>
<dbReference type="InterPro" id="IPR002471">
    <property type="entry name" value="Pept_S9_AS"/>
</dbReference>
<dbReference type="HOGENOM" id="CLU_006105_0_0_1"/>
<evidence type="ECO:0000256" key="10">
    <source>
        <dbReference type="ARBA" id="ARBA00022989"/>
    </source>
</evidence>
<feature type="transmembrane region" description="Helical" evidence="14">
    <location>
        <begin position="95"/>
        <end position="115"/>
    </location>
</feature>
<keyword evidence="8" id="KW-0720">Serine protease</keyword>
<evidence type="ECO:0000256" key="11">
    <source>
        <dbReference type="ARBA" id="ARBA00023136"/>
    </source>
</evidence>
<evidence type="ECO:0000256" key="5">
    <source>
        <dbReference type="ARBA" id="ARBA00022670"/>
    </source>
</evidence>
<dbReference type="SUPFAM" id="SSF53474">
    <property type="entry name" value="alpha/beta-Hydrolases"/>
    <property type="match status" value="1"/>
</dbReference>
<gene>
    <name evidence="17" type="ORF">M378DRAFT_17448</name>
</gene>
<dbReference type="GO" id="GO:0005886">
    <property type="term" value="C:plasma membrane"/>
    <property type="evidence" value="ECO:0007669"/>
    <property type="project" value="TreeGrafter"/>
</dbReference>
<keyword evidence="18" id="KW-1185">Reference proteome</keyword>
<dbReference type="PANTHER" id="PTHR11731">
    <property type="entry name" value="PROTEASE FAMILY S9B,C DIPEPTIDYL-PEPTIDASE IV-RELATED"/>
    <property type="match status" value="1"/>
</dbReference>
<name>A0A0C2SPX8_AMAMK</name>
<evidence type="ECO:0000256" key="9">
    <source>
        <dbReference type="ARBA" id="ARBA00022968"/>
    </source>
</evidence>
<keyword evidence="11 14" id="KW-0472">Membrane</keyword>
<dbReference type="Pfam" id="PF00326">
    <property type="entry name" value="Peptidase_S9"/>
    <property type="match status" value="1"/>
</dbReference>
<feature type="domain" description="Dipeptidylpeptidase IV N-terminal" evidence="16">
    <location>
        <begin position="202"/>
        <end position="606"/>
    </location>
</feature>
<evidence type="ECO:0000313" key="17">
    <source>
        <dbReference type="EMBL" id="KIL56034.1"/>
    </source>
</evidence>
<dbReference type="OrthoDB" id="16520at2759"/>
<evidence type="ECO:0000256" key="7">
    <source>
        <dbReference type="ARBA" id="ARBA00022801"/>
    </source>
</evidence>
<keyword evidence="6 14" id="KW-0812">Transmembrane</keyword>
<comment type="subcellular location">
    <subcellularLocation>
        <location evidence="1">Vacuole membrane</location>
        <topology evidence="1">Single-pass type II membrane protein</topology>
    </subcellularLocation>
</comment>
<dbReference type="InterPro" id="IPR002469">
    <property type="entry name" value="Peptidase_S9B_N"/>
</dbReference>
<dbReference type="PANTHER" id="PTHR11731:SF200">
    <property type="entry name" value="DIPEPTIDYL PEPTIDASE 10, ISOFORM B"/>
    <property type="match status" value="1"/>
</dbReference>
<dbReference type="AlphaFoldDB" id="A0A0C2SPX8"/>
<evidence type="ECO:0000259" key="16">
    <source>
        <dbReference type="Pfam" id="PF00930"/>
    </source>
</evidence>
<keyword evidence="7" id="KW-0378">Hydrolase</keyword>
<keyword evidence="12" id="KW-0325">Glycoprotein</keyword>
<keyword evidence="4" id="KW-0926">Vacuole</keyword>
<evidence type="ECO:0000256" key="12">
    <source>
        <dbReference type="ARBA" id="ARBA00023180"/>
    </source>
</evidence>
<evidence type="ECO:0000256" key="3">
    <source>
        <dbReference type="ARBA" id="ARBA00022438"/>
    </source>
</evidence>
<dbReference type="GO" id="GO:0004177">
    <property type="term" value="F:aminopeptidase activity"/>
    <property type="evidence" value="ECO:0007669"/>
    <property type="project" value="UniProtKB-KW"/>
</dbReference>
<evidence type="ECO:0000256" key="14">
    <source>
        <dbReference type="SAM" id="Phobius"/>
    </source>
</evidence>
<evidence type="ECO:0000256" key="13">
    <source>
        <dbReference type="SAM" id="MobiDB-lite"/>
    </source>
</evidence>
<dbReference type="PROSITE" id="PS00708">
    <property type="entry name" value="PRO_ENDOPEP_SER"/>
    <property type="match status" value="1"/>
</dbReference>
<comment type="similarity">
    <text evidence="2">Belongs to the peptidase S9B family.</text>
</comment>
<organism evidence="17 18">
    <name type="scientific">Amanita muscaria (strain Koide BX008)</name>
    <dbReference type="NCBI Taxonomy" id="946122"/>
    <lineage>
        <taxon>Eukaryota</taxon>
        <taxon>Fungi</taxon>
        <taxon>Dikarya</taxon>
        <taxon>Basidiomycota</taxon>
        <taxon>Agaricomycotina</taxon>
        <taxon>Agaricomycetes</taxon>
        <taxon>Agaricomycetidae</taxon>
        <taxon>Agaricales</taxon>
        <taxon>Pluteineae</taxon>
        <taxon>Amanitaceae</taxon>
        <taxon>Amanita</taxon>
    </lineage>
</organism>
<reference evidence="17 18" key="1">
    <citation type="submission" date="2014-04" db="EMBL/GenBank/DDBJ databases">
        <title>Evolutionary Origins and Diversification of the Mycorrhizal Mutualists.</title>
        <authorList>
            <consortium name="DOE Joint Genome Institute"/>
            <consortium name="Mycorrhizal Genomics Consortium"/>
            <person name="Kohler A."/>
            <person name="Kuo A."/>
            <person name="Nagy L.G."/>
            <person name="Floudas D."/>
            <person name="Copeland A."/>
            <person name="Barry K.W."/>
            <person name="Cichocki N."/>
            <person name="Veneault-Fourrey C."/>
            <person name="LaButti K."/>
            <person name="Lindquist E.A."/>
            <person name="Lipzen A."/>
            <person name="Lundell T."/>
            <person name="Morin E."/>
            <person name="Murat C."/>
            <person name="Riley R."/>
            <person name="Ohm R."/>
            <person name="Sun H."/>
            <person name="Tunlid A."/>
            <person name="Henrissat B."/>
            <person name="Grigoriev I.V."/>
            <person name="Hibbett D.S."/>
            <person name="Martin F."/>
        </authorList>
    </citation>
    <scope>NUCLEOTIDE SEQUENCE [LARGE SCALE GENOMIC DNA]</scope>
    <source>
        <strain evidence="17 18">Koide BX008</strain>
    </source>
</reference>
<dbReference type="GO" id="GO:0008239">
    <property type="term" value="F:dipeptidyl-peptidase activity"/>
    <property type="evidence" value="ECO:0007669"/>
    <property type="project" value="TreeGrafter"/>
</dbReference>
<feature type="domain" description="Peptidase S9 prolyl oligopeptidase catalytic" evidence="15">
    <location>
        <begin position="700"/>
        <end position="898"/>
    </location>
</feature>